<feature type="transmembrane region" description="Helical" evidence="2">
    <location>
        <begin position="20"/>
        <end position="40"/>
    </location>
</feature>
<dbReference type="OrthoDB" id="2824021at2"/>
<keyword evidence="4" id="KW-1185">Reference proteome</keyword>
<protein>
    <submittedName>
        <fullName evidence="3">Uncharacterized protein</fullName>
    </submittedName>
</protein>
<dbReference type="EMBL" id="PCGR01000003">
    <property type="protein sequence ID" value="PJK16109.1"/>
    <property type="molecule type" value="Genomic_DNA"/>
</dbReference>
<reference evidence="3 4" key="1">
    <citation type="submission" date="2017-10" db="EMBL/GenBank/DDBJ databases">
        <title>Draft genome of Chryseomicrobium casticus sp. nov.</title>
        <authorList>
            <person name="Chakraborty R."/>
            <person name="Saha T."/>
        </authorList>
    </citation>
    <scope>NUCLEOTIDE SEQUENCE [LARGE SCALE GENOMIC DNA]</scope>
    <source>
        <strain evidence="3 4">ET03</strain>
    </source>
</reference>
<name>A0A2M9EY21_9BACL</name>
<sequence length="318" mass="36430">MESEETRLEMSSKKSIWEKYLFPITIVSSIVVSGVVGYSASQWGERSFASDSGEVEEMKEEMTKARNQSLEVIEAEIPEILSDLETYSEDIKLVSENITIVENSLQPIRDVSEKVNTAISIARNVNVVTRIGYIDRFSNKLEVAQVKLAEIDLVLLNMENLTVIQKDMQESHAKISNLYGEYQKEKNIDYLLDIDKELNSNLVYRMEELKNLTNEAHELLEFSSDIVETTNSVADFLNNPTETSKELFEAVQFWKDENEKAEAEEVDKEIEEDIKTSKEKIQDLPTKLEEQSRNTITSIHTIQKELQTVKITEMVIGE</sequence>
<accession>A0A2M9EY21</accession>
<gene>
    <name evidence="3" type="ORF">CQS04_09330</name>
</gene>
<dbReference type="RefSeq" id="WP_100353889.1">
    <property type="nucleotide sequence ID" value="NZ_PCGR01000003.1"/>
</dbReference>
<proteinExistence type="predicted"/>
<evidence type="ECO:0000256" key="2">
    <source>
        <dbReference type="SAM" id="Phobius"/>
    </source>
</evidence>
<feature type="coiled-coil region" evidence="1">
    <location>
        <begin position="244"/>
        <end position="280"/>
    </location>
</feature>
<keyword evidence="1" id="KW-0175">Coiled coil</keyword>
<dbReference type="AlphaFoldDB" id="A0A2M9EY21"/>
<comment type="caution">
    <text evidence="3">The sequence shown here is derived from an EMBL/GenBank/DDBJ whole genome shotgun (WGS) entry which is preliminary data.</text>
</comment>
<feature type="coiled-coil region" evidence="1">
    <location>
        <begin position="48"/>
        <end position="75"/>
    </location>
</feature>
<evidence type="ECO:0000313" key="4">
    <source>
        <dbReference type="Proteomes" id="UP000228680"/>
    </source>
</evidence>
<evidence type="ECO:0000313" key="3">
    <source>
        <dbReference type="EMBL" id="PJK16109.1"/>
    </source>
</evidence>
<keyword evidence="2" id="KW-0472">Membrane</keyword>
<dbReference type="Proteomes" id="UP000228680">
    <property type="component" value="Unassembled WGS sequence"/>
</dbReference>
<organism evidence="3 4">
    <name type="scientific">Chryseomicrobium excrementi</name>
    <dbReference type="NCBI Taxonomy" id="2041346"/>
    <lineage>
        <taxon>Bacteria</taxon>
        <taxon>Bacillati</taxon>
        <taxon>Bacillota</taxon>
        <taxon>Bacilli</taxon>
        <taxon>Bacillales</taxon>
        <taxon>Caryophanaceae</taxon>
        <taxon>Chryseomicrobium</taxon>
    </lineage>
</organism>
<evidence type="ECO:0000256" key="1">
    <source>
        <dbReference type="SAM" id="Coils"/>
    </source>
</evidence>
<keyword evidence="2" id="KW-0812">Transmembrane</keyword>
<keyword evidence="2" id="KW-1133">Transmembrane helix</keyword>